<evidence type="ECO:0000313" key="2">
    <source>
        <dbReference type="Proteomes" id="UP000274593"/>
    </source>
</evidence>
<keyword evidence="2" id="KW-1185">Reference proteome</keyword>
<dbReference type="EMBL" id="CP032548">
    <property type="protein sequence ID" value="AZJ35621.1"/>
    <property type="molecule type" value="Genomic_DNA"/>
</dbReference>
<gene>
    <name evidence="1" type="ORF">D6T69_08855</name>
</gene>
<proteinExistence type="predicted"/>
<sequence length="576" mass="68203">MDNRIPNIIKDFEKTNLNKSEIDFLSFNDWLSENNNVQKDWVVFAQSKETEKLESYFITSCLIKVNEQSLNQFLSDSHWFINTEFGIPEKYQKPYENKEYDDGLKAKLNGVIYTPFVFKRYFYGYVPDRFQIIEHFLLYYNCFWVEDKNEYQTINDKGEIKTVIKHIKTQKEETFLIDTHTLKDYLAVKGVYLARFHDHRRQSKNDISDFLKKKFKTFELSNTMSFFELDLRTDIQYDNIKSTSRLLGKDIVKPYSEAESHECSTEKDQNEFLDFIIGRDENGKEIKSTCQPNKLSSYFEDKGTPHFLTPVYFKRELLQKYYSEPKKYDTSENSIKYLIFWRIEIDLTQENLIQVYLGDIGRNLTYNEQLHWRQFNVVPKGKISGHRYKRDFLAEFASPKIEEAPILHFKQSFERLQKSFISLNGEELFKSLAKDDLHLFTTLHIPVTDEWKELDEQILALAKVTTDSFNYKILTKLTGKKIGDIGMNDKPIKGLLALFYELLSITIENEDYINSLITPFNMIQSLRSSSVAHRKSKDLEKTLKKYNLDKLSNEQKFKTIIVELTRSIESINKELK</sequence>
<organism evidence="1 2">
    <name type="scientific">Tenacibaculum singaporense</name>
    <dbReference type="NCBI Taxonomy" id="2358479"/>
    <lineage>
        <taxon>Bacteria</taxon>
        <taxon>Pseudomonadati</taxon>
        <taxon>Bacteroidota</taxon>
        <taxon>Flavobacteriia</taxon>
        <taxon>Flavobacteriales</taxon>
        <taxon>Flavobacteriaceae</taxon>
        <taxon>Tenacibaculum</taxon>
    </lineage>
</organism>
<dbReference type="RefSeq" id="WP_125067396.1">
    <property type="nucleotide sequence ID" value="NZ_CP032548.1"/>
</dbReference>
<name>A0A3Q8RRK7_9FLAO</name>
<accession>A0A3Q8RRK7</accession>
<dbReference type="AlphaFoldDB" id="A0A3Q8RRK7"/>
<reference evidence="1 2" key="1">
    <citation type="submission" date="2018-09" db="EMBL/GenBank/DDBJ databases">
        <title>Insights into the microbiota of Asian seabass (Lates calcarifer) with tenacibaculosis symptoms and description of sp. nov. Tenacibaculum singaporense.</title>
        <authorList>
            <person name="Miyake S."/>
            <person name="Soh M."/>
            <person name="Azman M.N."/>
            <person name="Ngoh S.Y."/>
            <person name="Orban L."/>
        </authorList>
    </citation>
    <scope>NUCLEOTIDE SEQUENCE [LARGE SCALE GENOMIC DNA]</scope>
    <source>
        <strain evidence="1 2">DSM 106434</strain>
    </source>
</reference>
<evidence type="ECO:0000313" key="1">
    <source>
        <dbReference type="EMBL" id="AZJ35621.1"/>
    </source>
</evidence>
<protein>
    <submittedName>
        <fullName evidence="1">Uncharacterized protein</fullName>
    </submittedName>
</protein>
<dbReference type="Proteomes" id="UP000274593">
    <property type="component" value="Chromosome"/>
</dbReference>
<dbReference type="KEGG" id="tsig:D6T69_08855"/>